<dbReference type="PANTHER" id="PTHR43792">
    <property type="entry name" value="GNAT FAMILY, PUTATIVE (AFU_ORTHOLOGUE AFUA_3G00765)-RELATED-RELATED"/>
    <property type="match status" value="1"/>
</dbReference>
<organism evidence="2 3">
    <name type="scientific">Luoshenia tenuis</name>
    <dbReference type="NCBI Taxonomy" id="2763654"/>
    <lineage>
        <taxon>Bacteria</taxon>
        <taxon>Bacillati</taxon>
        <taxon>Bacillota</taxon>
        <taxon>Clostridia</taxon>
        <taxon>Christensenellales</taxon>
        <taxon>Christensenellaceae</taxon>
        <taxon>Luoshenia</taxon>
    </lineage>
</organism>
<dbReference type="Gene3D" id="3.40.630.30">
    <property type="match status" value="1"/>
</dbReference>
<protein>
    <submittedName>
        <fullName evidence="2">GNAT family N-acetyltransferase</fullName>
    </submittedName>
</protein>
<name>A0A926D095_9FIRM</name>
<evidence type="ECO:0000259" key="1">
    <source>
        <dbReference type="PROSITE" id="PS51186"/>
    </source>
</evidence>
<dbReference type="Pfam" id="PF13302">
    <property type="entry name" value="Acetyltransf_3"/>
    <property type="match status" value="1"/>
</dbReference>
<dbReference type="GO" id="GO:0016747">
    <property type="term" value="F:acyltransferase activity, transferring groups other than amino-acyl groups"/>
    <property type="evidence" value="ECO:0007669"/>
    <property type="project" value="InterPro"/>
</dbReference>
<dbReference type="CDD" id="cd04301">
    <property type="entry name" value="NAT_SF"/>
    <property type="match status" value="1"/>
</dbReference>
<dbReference type="Proteomes" id="UP000654279">
    <property type="component" value="Unassembled WGS sequence"/>
</dbReference>
<comment type="caution">
    <text evidence="2">The sequence shown here is derived from an EMBL/GenBank/DDBJ whole genome shotgun (WGS) entry which is preliminary data.</text>
</comment>
<feature type="domain" description="N-acetyltransferase" evidence="1">
    <location>
        <begin position="10"/>
        <end position="172"/>
    </location>
</feature>
<sequence>MEKIIQTPRLTLRPIRETDFETTYAYTGDLEGTKYMVFLPHKTPDEARKFLREAAQEWAKPHPGYFEFAVLLQGKHIGGVALTPCEEEGTGELGWILQRAHWGKGYATEAAQALVGFAREIGLQKLIAHCDHRNTGSYRVMEHLGMALEKTGVRPYQEAGAPVAEYQYALTL</sequence>
<dbReference type="RefSeq" id="WP_249285075.1">
    <property type="nucleotide sequence ID" value="NZ_JACRSO010000002.1"/>
</dbReference>
<dbReference type="InterPro" id="IPR051531">
    <property type="entry name" value="N-acetyltransferase"/>
</dbReference>
<dbReference type="InterPro" id="IPR016181">
    <property type="entry name" value="Acyl_CoA_acyltransferase"/>
</dbReference>
<gene>
    <name evidence="2" type="ORF">H8699_07175</name>
</gene>
<dbReference type="EMBL" id="JACRSO010000002">
    <property type="protein sequence ID" value="MBC8529207.1"/>
    <property type="molecule type" value="Genomic_DNA"/>
</dbReference>
<dbReference type="AlphaFoldDB" id="A0A926D095"/>
<accession>A0A926D095</accession>
<evidence type="ECO:0000313" key="2">
    <source>
        <dbReference type="EMBL" id="MBC8529207.1"/>
    </source>
</evidence>
<proteinExistence type="predicted"/>
<evidence type="ECO:0000313" key="3">
    <source>
        <dbReference type="Proteomes" id="UP000654279"/>
    </source>
</evidence>
<dbReference type="InterPro" id="IPR000182">
    <property type="entry name" value="GNAT_dom"/>
</dbReference>
<reference evidence="2" key="1">
    <citation type="submission" date="2020-08" db="EMBL/GenBank/DDBJ databases">
        <title>Genome public.</title>
        <authorList>
            <person name="Liu C."/>
            <person name="Sun Q."/>
        </authorList>
    </citation>
    <scope>NUCLEOTIDE SEQUENCE</scope>
    <source>
        <strain evidence="2">NSJ-44</strain>
    </source>
</reference>
<dbReference type="PANTHER" id="PTHR43792:SF1">
    <property type="entry name" value="N-ACETYLTRANSFERASE DOMAIN-CONTAINING PROTEIN"/>
    <property type="match status" value="1"/>
</dbReference>
<dbReference type="PROSITE" id="PS51186">
    <property type="entry name" value="GNAT"/>
    <property type="match status" value="1"/>
</dbReference>
<keyword evidence="3" id="KW-1185">Reference proteome</keyword>
<dbReference type="SUPFAM" id="SSF55729">
    <property type="entry name" value="Acyl-CoA N-acyltransferases (Nat)"/>
    <property type="match status" value="1"/>
</dbReference>